<dbReference type="CDD" id="cd16277">
    <property type="entry name" value="metallo-hydrolase-like_MBL-fold"/>
    <property type="match status" value="1"/>
</dbReference>
<dbReference type="Gene3D" id="3.60.15.10">
    <property type="entry name" value="Ribonuclease Z/Hydroxyacylglutathione hydrolase-like"/>
    <property type="match status" value="1"/>
</dbReference>
<evidence type="ECO:0000256" key="3">
    <source>
        <dbReference type="ARBA" id="ARBA00022801"/>
    </source>
</evidence>
<dbReference type="Proteomes" id="UP001183176">
    <property type="component" value="Unassembled WGS sequence"/>
</dbReference>
<organism evidence="6 7">
    <name type="scientific">Jatrophihabitans lederbergiae</name>
    <dbReference type="NCBI Taxonomy" id="3075547"/>
    <lineage>
        <taxon>Bacteria</taxon>
        <taxon>Bacillati</taxon>
        <taxon>Actinomycetota</taxon>
        <taxon>Actinomycetes</taxon>
        <taxon>Jatrophihabitantales</taxon>
        <taxon>Jatrophihabitantaceae</taxon>
        <taxon>Jatrophihabitans</taxon>
    </lineage>
</organism>
<dbReference type="PANTHER" id="PTHR42978">
    <property type="entry name" value="QUORUM-QUENCHING LACTONASE YTNP-RELATED-RELATED"/>
    <property type="match status" value="1"/>
</dbReference>
<accession>A0ABU2JHT8</accession>
<evidence type="ECO:0000259" key="5">
    <source>
        <dbReference type="SMART" id="SM00849"/>
    </source>
</evidence>
<comment type="similarity">
    <text evidence="1">Belongs to the metallo-beta-lactamase superfamily.</text>
</comment>
<dbReference type="SUPFAM" id="SSF56281">
    <property type="entry name" value="Metallo-hydrolase/oxidoreductase"/>
    <property type="match status" value="1"/>
</dbReference>
<dbReference type="InterPro" id="IPR051013">
    <property type="entry name" value="MBL_superfamily_lactonases"/>
</dbReference>
<keyword evidence="4" id="KW-0862">Zinc</keyword>
<sequence length="303" mass="32888">MDTIELGDVSITRVFDWQGPVAPMDVMVPNSTPQLLEDNRRLLAPDFWEPETSSYIVAVQSWVIRSQGRVIVVDTGAGDGKPRPNMPPFNELSTGYPATLEAAGVAPDEVDLVVNTHLHVDHVGGNTVRVGEAWVPLFPRAKYLLSRIDVEFWRPGAPVQPVGAGVNVNVFEDSVQPVLDADQALLWDDSYQIDSALRIELAPGHTPGHAIVKLESAGESAALVGDLLHSPLQVEHSDFHSCFCEDPQEAKQSRERLLGWAADTGALVVPAHFSGHGAFKVTRIGGRFAIAGWAPFDRQSPAQ</sequence>
<evidence type="ECO:0000256" key="1">
    <source>
        <dbReference type="ARBA" id="ARBA00007749"/>
    </source>
</evidence>
<gene>
    <name evidence="6" type="ORF">RM423_22075</name>
</gene>
<dbReference type="SMART" id="SM00849">
    <property type="entry name" value="Lactamase_B"/>
    <property type="match status" value="1"/>
</dbReference>
<dbReference type="PANTHER" id="PTHR42978:SF6">
    <property type="entry name" value="QUORUM-QUENCHING LACTONASE YTNP-RELATED"/>
    <property type="match status" value="1"/>
</dbReference>
<dbReference type="InterPro" id="IPR001279">
    <property type="entry name" value="Metallo-B-lactamas"/>
</dbReference>
<keyword evidence="3" id="KW-0378">Hydrolase</keyword>
<keyword evidence="7" id="KW-1185">Reference proteome</keyword>
<name>A0ABU2JHT8_9ACTN</name>
<evidence type="ECO:0000256" key="2">
    <source>
        <dbReference type="ARBA" id="ARBA00022723"/>
    </source>
</evidence>
<feature type="domain" description="Metallo-beta-lactamase" evidence="5">
    <location>
        <begin position="58"/>
        <end position="272"/>
    </location>
</feature>
<dbReference type="InterPro" id="IPR036866">
    <property type="entry name" value="RibonucZ/Hydroxyglut_hydro"/>
</dbReference>
<dbReference type="Pfam" id="PF00753">
    <property type="entry name" value="Lactamase_B"/>
    <property type="match status" value="1"/>
</dbReference>
<reference evidence="7" key="1">
    <citation type="submission" date="2023-07" db="EMBL/GenBank/DDBJ databases">
        <title>30 novel species of actinomycetes from the DSMZ collection.</title>
        <authorList>
            <person name="Nouioui I."/>
        </authorList>
    </citation>
    <scope>NUCLEOTIDE SEQUENCE [LARGE SCALE GENOMIC DNA]</scope>
    <source>
        <strain evidence="7">DSM 44399</strain>
    </source>
</reference>
<protein>
    <submittedName>
        <fullName evidence="6">MBL fold metallo-hydrolase</fullName>
    </submittedName>
</protein>
<proteinExistence type="inferred from homology"/>
<evidence type="ECO:0000313" key="6">
    <source>
        <dbReference type="EMBL" id="MDT0264064.1"/>
    </source>
</evidence>
<dbReference type="RefSeq" id="WP_311425207.1">
    <property type="nucleotide sequence ID" value="NZ_JAVREH010000067.1"/>
</dbReference>
<comment type="caution">
    <text evidence="6">The sequence shown here is derived from an EMBL/GenBank/DDBJ whole genome shotgun (WGS) entry which is preliminary data.</text>
</comment>
<dbReference type="EMBL" id="JAVREH010000067">
    <property type="protein sequence ID" value="MDT0264064.1"/>
    <property type="molecule type" value="Genomic_DNA"/>
</dbReference>
<keyword evidence="2" id="KW-0479">Metal-binding</keyword>
<evidence type="ECO:0000256" key="4">
    <source>
        <dbReference type="ARBA" id="ARBA00022833"/>
    </source>
</evidence>
<evidence type="ECO:0000313" key="7">
    <source>
        <dbReference type="Proteomes" id="UP001183176"/>
    </source>
</evidence>